<dbReference type="Proteomes" id="UP000242715">
    <property type="component" value="Unassembled WGS sequence"/>
</dbReference>
<sequence length="107" mass="12218">MCGLGIQNLVSYFGGCFRCQGLFLNESRWCWRLSRRHTLFEWESAMELELMIVILTGISPVDSRPNEKKVVDELKAFTAAVWQQFHHRAKGGGKAFDITGRGKTKQP</sequence>
<protein>
    <submittedName>
        <fullName evidence="1">Uncharacterized protein</fullName>
    </submittedName>
</protein>
<dbReference type="AlphaFoldDB" id="A0A2Z6NQ69"/>
<proteinExistence type="predicted"/>
<gene>
    <name evidence="1" type="ORF">TSUD_163950</name>
</gene>
<evidence type="ECO:0000313" key="2">
    <source>
        <dbReference type="Proteomes" id="UP000242715"/>
    </source>
</evidence>
<dbReference type="EMBL" id="DF973732">
    <property type="protein sequence ID" value="GAU38820.1"/>
    <property type="molecule type" value="Genomic_DNA"/>
</dbReference>
<keyword evidence="2" id="KW-1185">Reference proteome</keyword>
<organism evidence="1 2">
    <name type="scientific">Trifolium subterraneum</name>
    <name type="common">Subterranean clover</name>
    <dbReference type="NCBI Taxonomy" id="3900"/>
    <lineage>
        <taxon>Eukaryota</taxon>
        <taxon>Viridiplantae</taxon>
        <taxon>Streptophyta</taxon>
        <taxon>Embryophyta</taxon>
        <taxon>Tracheophyta</taxon>
        <taxon>Spermatophyta</taxon>
        <taxon>Magnoliopsida</taxon>
        <taxon>eudicotyledons</taxon>
        <taxon>Gunneridae</taxon>
        <taxon>Pentapetalae</taxon>
        <taxon>rosids</taxon>
        <taxon>fabids</taxon>
        <taxon>Fabales</taxon>
        <taxon>Fabaceae</taxon>
        <taxon>Papilionoideae</taxon>
        <taxon>50 kb inversion clade</taxon>
        <taxon>NPAAA clade</taxon>
        <taxon>Hologalegina</taxon>
        <taxon>IRL clade</taxon>
        <taxon>Trifolieae</taxon>
        <taxon>Trifolium</taxon>
    </lineage>
</organism>
<evidence type="ECO:0000313" key="1">
    <source>
        <dbReference type="EMBL" id="GAU38820.1"/>
    </source>
</evidence>
<name>A0A2Z6NQ69_TRISU</name>
<reference evidence="2" key="1">
    <citation type="journal article" date="2017" name="Front. Plant Sci.">
        <title>Climate Clever Clovers: New Paradigm to Reduce the Environmental Footprint of Ruminants by Breeding Low Methanogenic Forages Utilizing Haplotype Variation.</title>
        <authorList>
            <person name="Kaur P."/>
            <person name="Appels R."/>
            <person name="Bayer P.E."/>
            <person name="Keeble-Gagnere G."/>
            <person name="Wang J."/>
            <person name="Hirakawa H."/>
            <person name="Shirasawa K."/>
            <person name="Vercoe P."/>
            <person name="Stefanova K."/>
            <person name="Durmic Z."/>
            <person name="Nichols P."/>
            <person name="Revell C."/>
            <person name="Isobe S.N."/>
            <person name="Edwards D."/>
            <person name="Erskine W."/>
        </authorList>
    </citation>
    <scope>NUCLEOTIDE SEQUENCE [LARGE SCALE GENOMIC DNA]</scope>
    <source>
        <strain evidence="2">cv. Daliak</strain>
    </source>
</reference>
<accession>A0A2Z6NQ69</accession>